<dbReference type="WBParaSite" id="MCU_001224-RA">
    <property type="protein sequence ID" value="MCU_001224-RA"/>
    <property type="gene ID" value="MCU_001224"/>
</dbReference>
<dbReference type="EMBL" id="UXSR01005230">
    <property type="protein sequence ID" value="VDD80028.1"/>
    <property type="molecule type" value="Genomic_DNA"/>
</dbReference>
<evidence type="ECO:0000313" key="2">
    <source>
        <dbReference type="Proteomes" id="UP000267029"/>
    </source>
</evidence>
<sequence length="100" mass="10926">MWRETVSVHGYNAPVFHELASHNASVKAETVPLTNHLGNCVERDTRFGNGDLGSKSGMCTHNLLTGTTCSQTSLGNQHMVSEARHRRCADEACPTESTNR</sequence>
<protein>
    <submittedName>
        <fullName evidence="1 3">Uncharacterized protein</fullName>
    </submittedName>
</protein>
<dbReference type="AlphaFoldDB" id="A0A0R3UFV0"/>
<accession>A0A0R3UFV0</accession>
<dbReference type="Proteomes" id="UP000267029">
    <property type="component" value="Unassembled WGS sequence"/>
</dbReference>
<evidence type="ECO:0000313" key="3">
    <source>
        <dbReference type="WBParaSite" id="MCU_001224-RA"/>
    </source>
</evidence>
<evidence type="ECO:0000313" key="1">
    <source>
        <dbReference type="EMBL" id="VDD80028.1"/>
    </source>
</evidence>
<keyword evidence="2" id="KW-1185">Reference proteome</keyword>
<gene>
    <name evidence="1" type="ORF">MCOS_LOCUS6031</name>
</gene>
<organism evidence="1 2">
    <name type="scientific">Mesocestoides corti</name>
    <name type="common">Flatworm</name>
    <dbReference type="NCBI Taxonomy" id="53468"/>
    <lineage>
        <taxon>Eukaryota</taxon>
        <taxon>Metazoa</taxon>
        <taxon>Spiralia</taxon>
        <taxon>Lophotrochozoa</taxon>
        <taxon>Platyhelminthes</taxon>
        <taxon>Cestoda</taxon>
        <taxon>Eucestoda</taxon>
        <taxon>Cyclophyllidea</taxon>
        <taxon>Mesocestoididae</taxon>
        <taxon>Mesocestoides</taxon>
    </lineage>
</organism>
<name>A0A0R3UFV0_MESCO</name>
<proteinExistence type="predicted"/>
<reference evidence="1 2" key="1">
    <citation type="submission" date="2018-10" db="EMBL/GenBank/DDBJ databases">
        <authorList>
            <consortium name="Pathogen Informatics"/>
        </authorList>
    </citation>
    <scope>NUCLEOTIDE SEQUENCE [LARGE SCALE GENOMIC DNA]</scope>
</reference>
<reference evidence="3" key="2">
    <citation type="submission" date="2019-11" db="UniProtKB">
        <authorList>
            <consortium name="WormBaseParasite"/>
        </authorList>
    </citation>
    <scope>IDENTIFICATION</scope>
</reference>